<dbReference type="Proteomes" id="UP000488299">
    <property type="component" value="Unassembled WGS sequence"/>
</dbReference>
<gene>
    <name evidence="3" type="ORF">F5984_03795</name>
</gene>
<reference evidence="3 4" key="1">
    <citation type="submission" date="2019-10" db="EMBL/GenBank/DDBJ databases">
        <title>Rudanella paleaurantiibacter sp. nov., isolated from sludge.</title>
        <authorList>
            <person name="Xu S.Q."/>
        </authorList>
    </citation>
    <scope>NUCLEOTIDE SEQUENCE [LARGE SCALE GENOMIC DNA]</scope>
    <source>
        <strain evidence="3 4">HX-22-17</strain>
    </source>
</reference>
<dbReference type="PROSITE" id="PS51746">
    <property type="entry name" value="PPM_2"/>
    <property type="match status" value="1"/>
</dbReference>
<feature type="region of interest" description="Disordered" evidence="1">
    <location>
        <begin position="322"/>
        <end position="352"/>
    </location>
</feature>
<accession>A0A7J5U5Z5</accession>
<dbReference type="Pfam" id="PF13672">
    <property type="entry name" value="PP2C_2"/>
    <property type="match status" value="1"/>
</dbReference>
<protein>
    <submittedName>
        <fullName evidence="3">SpoIIE family protein phosphatase</fullName>
    </submittedName>
</protein>
<evidence type="ECO:0000313" key="4">
    <source>
        <dbReference type="Proteomes" id="UP000488299"/>
    </source>
</evidence>
<dbReference type="SMART" id="SM00332">
    <property type="entry name" value="PP2Cc"/>
    <property type="match status" value="1"/>
</dbReference>
<comment type="caution">
    <text evidence="3">The sequence shown here is derived from an EMBL/GenBank/DDBJ whole genome shotgun (WGS) entry which is preliminary data.</text>
</comment>
<name>A0A7J5U5Z5_9BACT</name>
<evidence type="ECO:0000313" key="3">
    <source>
        <dbReference type="EMBL" id="KAB7733071.1"/>
    </source>
</evidence>
<dbReference type="EMBL" id="WELI01000001">
    <property type="protein sequence ID" value="KAB7733071.1"/>
    <property type="molecule type" value="Genomic_DNA"/>
</dbReference>
<dbReference type="AlphaFoldDB" id="A0A7J5U5Z5"/>
<dbReference type="RefSeq" id="WP_152122899.1">
    <property type="nucleotide sequence ID" value="NZ_WELI01000001.1"/>
</dbReference>
<dbReference type="PANTHER" id="PTHR13832:SF827">
    <property type="entry name" value="PROTEIN PHOSPHATASE 1L"/>
    <property type="match status" value="1"/>
</dbReference>
<keyword evidence="4" id="KW-1185">Reference proteome</keyword>
<dbReference type="SUPFAM" id="SSF81606">
    <property type="entry name" value="PP2C-like"/>
    <property type="match status" value="1"/>
</dbReference>
<evidence type="ECO:0000256" key="1">
    <source>
        <dbReference type="SAM" id="MobiDB-lite"/>
    </source>
</evidence>
<feature type="domain" description="PPM-type phosphatase" evidence="2">
    <location>
        <begin position="7"/>
        <end position="249"/>
    </location>
</feature>
<dbReference type="PANTHER" id="PTHR13832">
    <property type="entry name" value="PROTEIN PHOSPHATASE 2C"/>
    <property type="match status" value="1"/>
</dbReference>
<dbReference type="InterPro" id="IPR036457">
    <property type="entry name" value="PPM-type-like_dom_sf"/>
</dbReference>
<sequence>MTTLLEIAGQTDVGQNRHDNQDTYLAGPLWTDHSVLLAVIDGVGGYAGGAEAAALARESIGQYMATPTGDTLTMLREAVVFANNQIVQQRQQNPALARMCCVLTVVVADAQLGRLYYVHVGDTRLYRFRQGQLEKITHDHSLVGVREDANQLTEREAMRHPRRNEILRDVGSMPHRVDDPDFLESGESDFEPGDVLLLCSDGLTDMLTRAQLVEVLGRPMPVAEQIEALIQAANEAGGHDNITVVLGRYSAPEGAEIAPALPIDDSRSATASIRVGTQGLMQSEATLAAEALPEQPPKRRWGALVLVVLGVLAGVLWWQLSPSEPTPRPQPVRADSARTPKPFTTIDSTRTP</sequence>
<dbReference type="SMART" id="SM00331">
    <property type="entry name" value="PP2C_SIG"/>
    <property type="match status" value="1"/>
</dbReference>
<organism evidence="3 4">
    <name type="scientific">Rudanella paleaurantiibacter</name>
    <dbReference type="NCBI Taxonomy" id="2614655"/>
    <lineage>
        <taxon>Bacteria</taxon>
        <taxon>Pseudomonadati</taxon>
        <taxon>Bacteroidota</taxon>
        <taxon>Cytophagia</taxon>
        <taxon>Cytophagales</taxon>
        <taxon>Cytophagaceae</taxon>
        <taxon>Rudanella</taxon>
    </lineage>
</organism>
<dbReference type="InterPro" id="IPR015655">
    <property type="entry name" value="PP2C"/>
</dbReference>
<dbReference type="GO" id="GO:0004722">
    <property type="term" value="F:protein serine/threonine phosphatase activity"/>
    <property type="evidence" value="ECO:0007669"/>
    <property type="project" value="InterPro"/>
</dbReference>
<evidence type="ECO:0000259" key="2">
    <source>
        <dbReference type="PROSITE" id="PS51746"/>
    </source>
</evidence>
<dbReference type="CDD" id="cd00143">
    <property type="entry name" value="PP2Cc"/>
    <property type="match status" value="1"/>
</dbReference>
<dbReference type="InterPro" id="IPR001932">
    <property type="entry name" value="PPM-type_phosphatase-like_dom"/>
</dbReference>
<proteinExistence type="predicted"/>
<dbReference type="Gene3D" id="3.60.40.10">
    <property type="entry name" value="PPM-type phosphatase domain"/>
    <property type="match status" value="1"/>
</dbReference>